<keyword evidence="2" id="KW-1133">Transmembrane helix</keyword>
<accession>A0A2H3AJH2</accession>
<gene>
    <name evidence="3" type="ORF">ARMSODRAFT_1090966</name>
</gene>
<reference evidence="4" key="1">
    <citation type="journal article" date="2017" name="Nat. Ecol. Evol.">
        <title>Genome expansion and lineage-specific genetic innovations in the forest pathogenic fungi Armillaria.</title>
        <authorList>
            <person name="Sipos G."/>
            <person name="Prasanna A.N."/>
            <person name="Walter M.C."/>
            <person name="O'Connor E."/>
            <person name="Balint B."/>
            <person name="Krizsan K."/>
            <person name="Kiss B."/>
            <person name="Hess J."/>
            <person name="Varga T."/>
            <person name="Slot J."/>
            <person name="Riley R."/>
            <person name="Boka B."/>
            <person name="Rigling D."/>
            <person name="Barry K."/>
            <person name="Lee J."/>
            <person name="Mihaltcheva S."/>
            <person name="LaButti K."/>
            <person name="Lipzen A."/>
            <person name="Waldron R."/>
            <person name="Moloney N.M."/>
            <person name="Sperisen C."/>
            <person name="Kredics L."/>
            <person name="Vagvoelgyi C."/>
            <person name="Patrignani A."/>
            <person name="Fitzpatrick D."/>
            <person name="Nagy I."/>
            <person name="Doyle S."/>
            <person name="Anderson J.B."/>
            <person name="Grigoriev I.V."/>
            <person name="Gueldener U."/>
            <person name="Muensterkoetter M."/>
            <person name="Nagy L.G."/>
        </authorList>
    </citation>
    <scope>NUCLEOTIDE SEQUENCE [LARGE SCALE GENOMIC DNA]</scope>
    <source>
        <strain evidence="4">28-4</strain>
    </source>
</reference>
<feature type="transmembrane region" description="Helical" evidence="2">
    <location>
        <begin position="196"/>
        <end position="218"/>
    </location>
</feature>
<organism evidence="3 4">
    <name type="scientific">Armillaria solidipes</name>
    <dbReference type="NCBI Taxonomy" id="1076256"/>
    <lineage>
        <taxon>Eukaryota</taxon>
        <taxon>Fungi</taxon>
        <taxon>Dikarya</taxon>
        <taxon>Basidiomycota</taxon>
        <taxon>Agaricomycotina</taxon>
        <taxon>Agaricomycetes</taxon>
        <taxon>Agaricomycetidae</taxon>
        <taxon>Agaricales</taxon>
        <taxon>Marasmiineae</taxon>
        <taxon>Physalacriaceae</taxon>
        <taxon>Armillaria</taxon>
    </lineage>
</organism>
<keyword evidence="4" id="KW-1185">Reference proteome</keyword>
<dbReference type="EMBL" id="KZ293514">
    <property type="protein sequence ID" value="PBK59055.1"/>
    <property type="molecule type" value="Genomic_DNA"/>
</dbReference>
<sequence length="349" mass="39206">MSLKTDLLELLDSGDERSFENFALQIRDNKLNETTELALLHGIYTGIISVALWNIFNKKSRSIGRIMVAITILLYIATTVNFFLNLTFLRYLLFADAKKKIHYNGVLFVEIFYVILLTLKMERRFDIGISITAVMSTVIADSIMIWRCWMVWGRHWPIVLLPILCLICGFVCRILDMITGFSVNLPLTEGLSVSLLVIYISCILATTLWCTTLIVIRILTITRGANDRLRDYHRIIEVLVESSALHSVTLIIYIALEASHNMASNYFDTLAAITTGVAPTLLIGRVAAGHARPDDSWEGSIMSSLRFEAHPQADAETCSQIDSMVDDDLEAQSIQVDEPEGIGAEKKRI</sequence>
<keyword evidence="2" id="KW-0472">Membrane</keyword>
<dbReference type="STRING" id="1076256.A0A2H3AJH2"/>
<protein>
    <submittedName>
        <fullName evidence="3">Uncharacterized protein</fullName>
    </submittedName>
</protein>
<evidence type="ECO:0000256" key="1">
    <source>
        <dbReference type="SAM" id="MobiDB-lite"/>
    </source>
</evidence>
<feature type="transmembrane region" description="Helical" evidence="2">
    <location>
        <begin position="238"/>
        <end position="256"/>
    </location>
</feature>
<evidence type="ECO:0000313" key="4">
    <source>
        <dbReference type="Proteomes" id="UP000218334"/>
    </source>
</evidence>
<dbReference type="Proteomes" id="UP000218334">
    <property type="component" value="Unassembled WGS sequence"/>
</dbReference>
<evidence type="ECO:0000256" key="2">
    <source>
        <dbReference type="SAM" id="Phobius"/>
    </source>
</evidence>
<feature type="transmembrane region" description="Helical" evidence="2">
    <location>
        <begin position="131"/>
        <end position="152"/>
    </location>
</feature>
<feature type="transmembrane region" description="Helical" evidence="2">
    <location>
        <begin position="158"/>
        <end position="175"/>
    </location>
</feature>
<name>A0A2H3AJH2_9AGAR</name>
<dbReference type="AlphaFoldDB" id="A0A2H3AJH2"/>
<keyword evidence="2" id="KW-0812">Transmembrane</keyword>
<evidence type="ECO:0000313" key="3">
    <source>
        <dbReference type="EMBL" id="PBK59055.1"/>
    </source>
</evidence>
<feature type="transmembrane region" description="Helical" evidence="2">
    <location>
        <begin position="101"/>
        <end position="119"/>
    </location>
</feature>
<feature type="transmembrane region" description="Helical" evidence="2">
    <location>
        <begin position="37"/>
        <end position="56"/>
    </location>
</feature>
<feature type="region of interest" description="Disordered" evidence="1">
    <location>
        <begin position="330"/>
        <end position="349"/>
    </location>
</feature>
<proteinExistence type="predicted"/>
<feature type="transmembrane region" description="Helical" evidence="2">
    <location>
        <begin position="68"/>
        <end position="89"/>
    </location>
</feature>